<dbReference type="PROSITE" id="PS51270">
    <property type="entry name" value="ZF_CTCHY"/>
    <property type="match status" value="1"/>
</dbReference>
<evidence type="ECO:0000259" key="8">
    <source>
        <dbReference type="PROSITE" id="PS51270"/>
    </source>
</evidence>
<dbReference type="CDD" id="cd12108">
    <property type="entry name" value="Hr-like"/>
    <property type="match status" value="3"/>
</dbReference>
<dbReference type="InterPro" id="IPR037274">
    <property type="entry name" value="Znf_CHY_sf"/>
</dbReference>
<dbReference type="Gene3D" id="2.20.28.10">
    <property type="match status" value="1"/>
</dbReference>
<comment type="caution">
    <text evidence="9">The sequence shown here is derived from an EMBL/GenBank/DDBJ whole genome shotgun (WGS) entry which is preliminary data.</text>
</comment>
<feature type="domain" description="CHY-type" evidence="7">
    <location>
        <begin position="1080"/>
        <end position="1149"/>
    </location>
</feature>
<dbReference type="FunFam" id="3.30.40.10:FF:000208">
    <property type="entry name" value="Zinc finger protein-related isoform 1"/>
    <property type="match status" value="1"/>
</dbReference>
<dbReference type="Pfam" id="PF13639">
    <property type="entry name" value="zf-RING_2"/>
    <property type="match status" value="1"/>
</dbReference>
<dbReference type="Pfam" id="PF01814">
    <property type="entry name" value="Hemerythrin"/>
    <property type="match status" value="3"/>
</dbReference>
<keyword evidence="3" id="KW-0862">Zinc</keyword>
<feature type="domain" description="RING-type" evidence="6">
    <location>
        <begin position="1216"/>
        <end position="1258"/>
    </location>
</feature>
<feature type="domain" description="CTCHY-type" evidence="8">
    <location>
        <begin position="1152"/>
        <end position="1215"/>
    </location>
</feature>
<dbReference type="GO" id="GO:0061630">
    <property type="term" value="F:ubiquitin protein ligase activity"/>
    <property type="evidence" value="ECO:0007669"/>
    <property type="project" value="TreeGrafter"/>
</dbReference>
<feature type="region of interest" description="Disordered" evidence="5">
    <location>
        <begin position="1"/>
        <end position="26"/>
    </location>
</feature>
<dbReference type="InterPro" id="IPR013083">
    <property type="entry name" value="Znf_RING/FYVE/PHD"/>
</dbReference>
<protein>
    <recommendedName>
        <fullName evidence="11">Zinc finger protein</fullName>
    </recommendedName>
</protein>
<dbReference type="InterPro" id="IPR037275">
    <property type="entry name" value="Znf_CTCHY_sf"/>
</dbReference>
<organism evidence="9 10">
    <name type="scientific">Adiantum capillus-veneris</name>
    <name type="common">Maidenhair fern</name>
    <dbReference type="NCBI Taxonomy" id="13818"/>
    <lineage>
        <taxon>Eukaryota</taxon>
        <taxon>Viridiplantae</taxon>
        <taxon>Streptophyta</taxon>
        <taxon>Embryophyta</taxon>
        <taxon>Tracheophyta</taxon>
        <taxon>Polypodiopsida</taxon>
        <taxon>Polypodiidae</taxon>
        <taxon>Polypodiales</taxon>
        <taxon>Pteridineae</taxon>
        <taxon>Pteridaceae</taxon>
        <taxon>Vittarioideae</taxon>
        <taxon>Adiantum</taxon>
    </lineage>
</organism>
<dbReference type="SMART" id="SM00184">
    <property type="entry name" value="RING"/>
    <property type="match status" value="1"/>
</dbReference>
<dbReference type="SUPFAM" id="SSF57850">
    <property type="entry name" value="RING/U-box"/>
    <property type="match status" value="1"/>
</dbReference>
<dbReference type="InterPro" id="IPR001841">
    <property type="entry name" value="Znf_RING"/>
</dbReference>
<gene>
    <name evidence="9" type="ORF">GOP47_0003232</name>
</gene>
<dbReference type="Gene3D" id="3.30.40.10">
    <property type="entry name" value="Zinc/RING finger domain, C3HC4 (zinc finger)"/>
    <property type="match status" value="1"/>
</dbReference>
<dbReference type="GO" id="GO:0008270">
    <property type="term" value="F:zinc ion binding"/>
    <property type="evidence" value="ECO:0007669"/>
    <property type="project" value="UniProtKB-KW"/>
</dbReference>
<dbReference type="PROSITE" id="PS50089">
    <property type="entry name" value="ZF_RING_2"/>
    <property type="match status" value="1"/>
</dbReference>
<keyword evidence="10" id="KW-1185">Reference proteome</keyword>
<evidence type="ECO:0000313" key="10">
    <source>
        <dbReference type="Proteomes" id="UP000886520"/>
    </source>
</evidence>
<keyword evidence="2 4" id="KW-0863">Zinc-finger</keyword>
<dbReference type="InterPro" id="IPR039512">
    <property type="entry name" value="RCHY1_zinc-ribbon"/>
</dbReference>
<dbReference type="GO" id="GO:0005634">
    <property type="term" value="C:nucleus"/>
    <property type="evidence" value="ECO:0007669"/>
    <property type="project" value="TreeGrafter"/>
</dbReference>
<evidence type="ECO:0000256" key="1">
    <source>
        <dbReference type="ARBA" id="ARBA00022723"/>
    </source>
</evidence>
<dbReference type="Pfam" id="PF05495">
    <property type="entry name" value="zf-CHY"/>
    <property type="match status" value="1"/>
</dbReference>
<proteinExistence type="predicted"/>
<dbReference type="InterPro" id="IPR012312">
    <property type="entry name" value="Hemerythrin-like"/>
</dbReference>
<name>A0A9D4VBU5_ADICA</name>
<dbReference type="EMBL" id="JABFUD020000002">
    <property type="protein sequence ID" value="KAI5083489.1"/>
    <property type="molecule type" value="Genomic_DNA"/>
</dbReference>
<accession>A0A9D4VBU5</accession>
<dbReference type="GO" id="GO:0016567">
    <property type="term" value="P:protein ubiquitination"/>
    <property type="evidence" value="ECO:0007669"/>
    <property type="project" value="TreeGrafter"/>
</dbReference>
<dbReference type="PANTHER" id="PTHR21319">
    <property type="entry name" value="RING FINGER AND CHY ZINC FINGER DOMAIN-CONTAINING PROTEIN 1"/>
    <property type="match status" value="1"/>
</dbReference>
<dbReference type="InterPro" id="IPR008913">
    <property type="entry name" value="Znf_CHY"/>
</dbReference>
<evidence type="ECO:0008006" key="11">
    <source>
        <dbReference type="Google" id="ProtNLM"/>
    </source>
</evidence>
<dbReference type="Pfam" id="PF14599">
    <property type="entry name" value="zinc_ribbon_6"/>
    <property type="match status" value="1"/>
</dbReference>
<evidence type="ECO:0000256" key="4">
    <source>
        <dbReference type="PROSITE-ProRule" id="PRU00601"/>
    </source>
</evidence>
<dbReference type="SUPFAM" id="SSF161219">
    <property type="entry name" value="CHY zinc finger-like"/>
    <property type="match status" value="1"/>
</dbReference>
<evidence type="ECO:0000259" key="7">
    <source>
        <dbReference type="PROSITE" id="PS51266"/>
    </source>
</evidence>
<evidence type="ECO:0000256" key="5">
    <source>
        <dbReference type="SAM" id="MobiDB-lite"/>
    </source>
</evidence>
<dbReference type="PROSITE" id="PS51266">
    <property type="entry name" value="ZF_CHY"/>
    <property type="match status" value="1"/>
</dbReference>
<dbReference type="OrthoDB" id="411372at2759"/>
<keyword evidence="1" id="KW-0479">Metal-binding</keyword>
<dbReference type="PANTHER" id="PTHR21319:SF0">
    <property type="entry name" value="AND RING FINGER DOMAIN PROTEIN, PUTATIVE (AFU_ORTHOLOGUE AFUA_1G08900)-RELATED"/>
    <property type="match status" value="1"/>
</dbReference>
<dbReference type="InterPro" id="IPR017921">
    <property type="entry name" value="Znf_CTCHY"/>
</dbReference>
<dbReference type="CDD" id="cd16464">
    <property type="entry name" value="RING-H2_Pirh2-like"/>
    <property type="match status" value="1"/>
</dbReference>
<dbReference type="SUPFAM" id="SSF161245">
    <property type="entry name" value="Zinc hairpin stack"/>
    <property type="match status" value="1"/>
</dbReference>
<evidence type="ECO:0000313" key="9">
    <source>
        <dbReference type="EMBL" id="KAI5083489.1"/>
    </source>
</evidence>
<dbReference type="GO" id="GO:0006511">
    <property type="term" value="P:ubiquitin-dependent protein catabolic process"/>
    <property type="evidence" value="ECO:0007669"/>
    <property type="project" value="TreeGrafter"/>
</dbReference>
<dbReference type="Gene3D" id="1.20.120.520">
    <property type="entry name" value="nmb1532 protein domain like"/>
    <property type="match status" value="3"/>
</dbReference>
<evidence type="ECO:0000256" key="3">
    <source>
        <dbReference type="ARBA" id="ARBA00022833"/>
    </source>
</evidence>
<dbReference type="GO" id="GO:0006879">
    <property type="term" value="P:intracellular iron ion homeostasis"/>
    <property type="evidence" value="ECO:0007669"/>
    <property type="project" value="UniProtKB-ARBA"/>
</dbReference>
<sequence length="1322" mass="148839">MEGAVQVAHPHAGRPFEQKPATRTSPTPATTFPILEFLFFHKAIRAELGRLYVDALAVEKGGEREFQALYERYEFLRLVYLQHSNVEDEVIFPALDSRVKNVAKTYSLEHKEESDLFNQVLELLNVALREKANTSTKLRRELICRTEAIQTTLCKHMSKEEEQVFPLLIQHFSTHEQAGLVWQFMCSIPVNLMEVFLPWLASCLSQVEHQEMIACMHQVVPKEKLLQQVVFAWLKGPCSAINGDTGNACEAVYSSSITSSVNNFFRVTSSIQGECPQASKGEVLPCKRKVDCLNVGIDEYNNGSLAESTFFPIDILLYWHDAIRKELAEFSQEVICAQLSACTNLSVLRERLQFLVDACGFHSAAEDKVLFPAISQKANQQILFAHKHAEEVRCLEIIREHIEGFQLTREAIALDAFYGKLHEHVNQACQTIQQHFLDEEAKIFPLARKNISKNVQRYLVYRSFRVMPLKLLERVLPWLVSALKEEEAKNVLENIRLAAPEKDAALAILLLGWACAGRGGSTPTKDFKCFYSMEDCFLTQLTGAFGGTCCQSEHHVKQDGEVDYAKINEDSVKRARNENVGAVQIEQSNFVVAAQSKVSRQTGSCCVPALGVGRSSRKGGFAMKETPQSSFLESLSKSYFGSGLFGLGNNLESPGCCAAPKPIDTIFQFHKAIRKDLEYLDCESAKLGECDLEFLRQFNGRFLLLWGLYRAHSNAEDEIVFPALEAKEALHNVSHSYTIDHKHEEKLFKEISNVLSELSHLLGDMPRQEASTILSNVKKNTTNQCHGLTVQKQALAAKLQGMCKSVRVTLDQHVSREEIELWPLFALHFTTEEQEKIIGQIIGTTGAEVLQAMLPWVTTALSQEEQSTMMYTWRQATRNTMFDKWLQAWWKGSPSGTPDPNVSDDDIPQSGTPESLQLVADYLSNGKLEREGSTSSLSKTSDCMTVETVLCEDSLDLDGSLRKKEQQDCFDIKLVGGEQASLLSNDDCLQAFTGKIEEVSAKFKPGWQDIFRMNEKELEAAVRKVSGDASLDPRRKAYLMQNLLTSRWIVAQQYVPGAIIESMTGGQEEVSDRCPSYTNANEQIFGCEHYKRNCKLRASCCGVLFPCHFCHDKASDHSMDRQATKEMLCMRCLEIQPVAQNCATPSCESFSMAKYYCSICKLFDDKREIYHCPACNLCRVGKGLGKDFFHCMTCNACMSTSLTSHKCREKGLESNCPICHDYLFTSHTPVKALSCGHFMHSACYRAYTYSHYTCPICTKSLGDMNVYFGMLDALLASEQLPEEYRDRQQNILCNDCGQKGTAAFHWLYHKCCQCGSYNTRTI</sequence>
<evidence type="ECO:0000256" key="2">
    <source>
        <dbReference type="ARBA" id="ARBA00022771"/>
    </source>
</evidence>
<reference evidence="9" key="1">
    <citation type="submission" date="2021-01" db="EMBL/GenBank/DDBJ databases">
        <title>Adiantum capillus-veneris genome.</title>
        <authorList>
            <person name="Fang Y."/>
            <person name="Liao Q."/>
        </authorList>
    </citation>
    <scope>NUCLEOTIDE SEQUENCE</scope>
    <source>
        <strain evidence="9">H3</strain>
        <tissue evidence="9">Leaf</tissue>
    </source>
</reference>
<evidence type="ECO:0000259" key="6">
    <source>
        <dbReference type="PROSITE" id="PS50089"/>
    </source>
</evidence>
<dbReference type="Proteomes" id="UP000886520">
    <property type="component" value="Chromosome 3"/>
</dbReference>